<sequence>MELQREVFFGHFLPMDNIIMLVSIVMPMTHNCIWGTKQPECAQCIDN</sequence>
<dbReference type="AlphaFoldDB" id="A0A0E9T277"/>
<organism evidence="1">
    <name type="scientific">Anguilla anguilla</name>
    <name type="common">European freshwater eel</name>
    <name type="synonym">Muraena anguilla</name>
    <dbReference type="NCBI Taxonomy" id="7936"/>
    <lineage>
        <taxon>Eukaryota</taxon>
        <taxon>Metazoa</taxon>
        <taxon>Chordata</taxon>
        <taxon>Craniata</taxon>
        <taxon>Vertebrata</taxon>
        <taxon>Euteleostomi</taxon>
        <taxon>Actinopterygii</taxon>
        <taxon>Neopterygii</taxon>
        <taxon>Teleostei</taxon>
        <taxon>Anguilliformes</taxon>
        <taxon>Anguillidae</taxon>
        <taxon>Anguilla</taxon>
    </lineage>
</organism>
<dbReference type="EMBL" id="GBXM01061824">
    <property type="protein sequence ID" value="JAH46753.1"/>
    <property type="molecule type" value="Transcribed_RNA"/>
</dbReference>
<accession>A0A0E9T277</accession>
<evidence type="ECO:0000313" key="1">
    <source>
        <dbReference type="EMBL" id="JAH46753.1"/>
    </source>
</evidence>
<name>A0A0E9T277_ANGAN</name>
<protein>
    <submittedName>
        <fullName evidence="1">Uncharacterized protein</fullName>
    </submittedName>
</protein>
<reference evidence="1" key="2">
    <citation type="journal article" date="2015" name="Fish Shellfish Immunol.">
        <title>Early steps in the European eel (Anguilla anguilla)-Vibrio vulnificus interaction in the gills: Role of the RtxA13 toxin.</title>
        <authorList>
            <person name="Callol A."/>
            <person name="Pajuelo D."/>
            <person name="Ebbesson L."/>
            <person name="Teles M."/>
            <person name="MacKenzie S."/>
            <person name="Amaro C."/>
        </authorList>
    </citation>
    <scope>NUCLEOTIDE SEQUENCE</scope>
</reference>
<reference evidence="1" key="1">
    <citation type="submission" date="2014-11" db="EMBL/GenBank/DDBJ databases">
        <authorList>
            <person name="Amaro Gonzalez C."/>
        </authorList>
    </citation>
    <scope>NUCLEOTIDE SEQUENCE</scope>
</reference>
<proteinExistence type="predicted"/>